<sequence length="693" mass="73449">MAPCSRATFRILVSLLLATSIVAAPAQHRVADIHQLVPRAAFPQDPQETVDVVLISEPEPVLEPAPEPEAPATFWDELTAFLDAYFGEAFRKIASVFSSEETGEEESLFPTTTLSGTDEGVSPTPFPGVASGTGASPETAVTPLLTGTAASTTEDDGFMTILPFSYPGPLTTGVSDAATTTTEDDGSMTILPFPYPIPTNGTANEMATTTTKDDGSMTILPFPYPIPTNGTTNETATTTEEDGGFTIQPFPFPIDTSLVSDAATTTTEDDASVTIIPFPTNATAGSDILTTTLPASGTGSPEGIRVITFTLPSLSNMPTIQIVPFQPEPTTTARSTSTTYVTRTVTPVPDSESTLLTWPAFTNSSGAAAPFTPPVIIGTTPLPSPTLPTRIITPTRDPEVNFDNFNLRALCTSARRATAIALPLLNRFYGPNGYPSLHPFPGCAPPASTSSQALRAPGLLNCTVLGQDVQFCQESGKKILRTVRADAPEDVGGDLGYGVERAEGEAREGPWSELLGYGTEAEEEQSEEEGEDDSVINAIVSNQNPNLFSDSLPPTALANTLFSLFAEGTTEREDLRPLGPMEMPVSQEQVEDSMLKWWSKPLGEEVVVDGFDVQIPEGWRGTGQEELFGGFVEELRRLVGEVDAEGKGIGGVRGLERLCGAGFELGDGGNVRLYRTSCVTTARDSVLAILMPC</sequence>
<keyword evidence="2" id="KW-0732">Signal</keyword>
<dbReference type="Proteomes" id="UP000799440">
    <property type="component" value="Unassembled WGS sequence"/>
</dbReference>
<feature type="region of interest" description="Disordered" evidence="1">
    <location>
        <begin position="101"/>
        <end position="122"/>
    </location>
</feature>
<evidence type="ECO:0000256" key="1">
    <source>
        <dbReference type="SAM" id="MobiDB-lite"/>
    </source>
</evidence>
<feature type="signal peptide" evidence="2">
    <location>
        <begin position="1"/>
        <end position="23"/>
    </location>
</feature>
<keyword evidence="4" id="KW-1185">Reference proteome</keyword>
<evidence type="ECO:0000313" key="4">
    <source>
        <dbReference type="Proteomes" id="UP000799440"/>
    </source>
</evidence>
<accession>A0A6A6VP90</accession>
<evidence type="ECO:0000256" key="2">
    <source>
        <dbReference type="SAM" id="SignalP"/>
    </source>
</evidence>
<proteinExistence type="predicted"/>
<feature type="chain" id="PRO_5025559722" evidence="2">
    <location>
        <begin position="24"/>
        <end position="693"/>
    </location>
</feature>
<reference evidence="3" key="1">
    <citation type="journal article" date="2020" name="Stud. Mycol.">
        <title>101 Dothideomycetes genomes: a test case for predicting lifestyles and emergence of pathogens.</title>
        <authorList>
            <person name="Haridas S."/>
            <person name="Albert R."/>
            <person name="Binder M."/>
            <person name="Bloem J."/>
            <person name="Labutti K."/>
            <person name="Salamov A."/>
            <person name="Andreopoulos B."/>
            <person name="Baker S."/>
            <person name="Barry K."/>
            <person name="Bills G."/>
            <person name="Bluhm B."/>
            <person name="Cannon C."/>
            <person name="Castanera R."/>
            <person name="Culley D."/>
            <person name="Daum C."/>
            <person name="Ezra D."/>
            <person name="Gonzalez J."/>
            <person name="Henrissat B."/>
            <person name="Kuo A."/>
            <person name="Liang C."/>
            <person name="Lipzen A."/>
            <person name="Lutzoni F."/>
            <person name="Magnuson J."/>
            <person name="Mondo S."/>
            <person name="Nolan M."/>
            <person name="Ohm R."/>
            <person name="Pangilinan J."/>
            <person name="Park H.-J."/>
            <person name="Ramirez L."/>
            <person name="Alfaro M."/>
            <person name="Sun H."/>
            <person name="Tritt A."/>
            <person name="Yoshinaga Y."/>
            <person name="Zwiers L.-H."/>
            <person name="Turgeon B."/>
            <person name="Goodwin S."/>
            <person name="Spatafora J."/>
            <person name="Crous P."/>
            <person name="Grigoriev I."/>
        </authorList>
    </citation>
    <scope>NUCLEOTIDE SEQUENCE</scope>
    <source>
        <strain evidence="3">CBS 119925</strain>
    </source>
</reference>
<dbReference type="OrthoDB" id="6020543at2759"/>
<dbReference type="Gene3D" id="3.20.20.80">
    <property type="entry name" value="Glycosidases"/>
    <property type="match status" value="1"/>
</dbReference>
<protein>
    <submittedName>
        <fullName evidence="3">Uncharacterized protein</fullName>
    </submittedName>
</protein>
<dbReference type="AlphaFoldDB" id="A0A6A6VP90"/>
<dbReference type="EMBL" id="MU006562">
    <property type="protein sequence ID" value="KAF2751400.1"/>
    <property type="molecule type" value="Genomic_DNA"/>
</dbReference>
<evidence type="ECO:0000313" key="3">
    <source>
        <dbReference type="EMBL" id="KAF2751400.1"/>
    </source>
</evidence>
<gene>
    <name evidence="3" type="ORF">M011DRAFT_455408</name>
</gene>
<name>A0A6A6VP90_9PLEO</name>
<organism evidence="3 4">
    <name type="scientific">Sporormia fimetaria CBS 119925</name>
    <dbReference type="NCBI Taxonomy" id="1340428"/>
    <lineage>
        <taxon>Eukaryota</taxon>
        <taxon>Fungi</taxon>
        <taxon>Dikarya</taxon>
        <taxon>Ascomycota</taxon>
        <taxon>Pezizomycotina</taxon>
        <taxon>Dothideomycetes</taxon>
        <taxon>Pleosporomycetidae</taxon>
        <taxon>Pleosporales</taxon>
        <taxon>Sporormiaceae</taxon>
        <taxon>Sporormia</taxon>
    </lineage>
</organism>